<evidence type="ECO:0000313" key="3">
    <source>
        <dbReference type="EMBL" id="KAK7053664.1"/>
    </source>
</evidence>
<feature type="region of interest" description="Disordered" evidence="1">
    <location>
        <begin position="37"/>
        <end position="57"/>
    </location>
</feature>
<comment type="caution">
    <text evidence="3">The sequence shown here is derived from an EMBL/GenBank/DDBJ whole genome shotgun (WGS) entry which is preliminary data.</text>
</comment>
<feature type="chain" id="PRO_5043665010" description="Secreted protein" evidence="2">
    <location>
        <begin position="26"/>
        <end position="115"/>
    </location>
</feature>
<sequence>MLNVAELRVILICFLGIDSTAPGFALRVINRQLNGTEGELSPDATGSRDKNPQQSGYLLSPRTYFGVISTIGARKNNLNRGEVGRCPWKDRQDADSRCTIQSAHFGVYWRSTRTC</sequence>
<dbReference type="Proteomes" id="UP001362999">
    <property type="component" value="Unassembled WGS sequence"/>
</dbReference>
<evidence type="ECO:0000256" key="2">
    <source>
        <dbReference type="SAM" id="SignalP"/>
    </source>
</evidence>
<dbReference type="EMBL" id="JAWWNJ010000006">
    <property type="protein sequence ID" value="KAK7053664.1"/>
    <property type="molecule type" value="Genomic_DNA"/>
</dbReference>
<evidence type="ECO:0000313" key="4">
    <source>
        <dbReference type="Proteomes" id="UP001362999"/>
    </source>
</evidence>
<dbReference type="AlphaFoldDB" id="A0AAW0DP79"/>
<reference evidence="3 4" key="1">
    <citation type="journal article" date="2024" name="J Genomics">
        <title>Draft genome sequencing and assembly of Favolaschia claudopus CIRM-BRFM 2984 isolated from oak limbs.</title>
        <authorList>
            <person name="Navarro D."/>
            <person name="Drula E."/>
            <person name="Chaduli D."/>
            <person name="Cazenave R."/>
            <person name="Ahrendt S."/>
            <person name="Wang J."/>
            <person name="Lipzen A."/>
            <person name="Daum C."/>
            <person name="Barry K."/>
            <person name="Grigoriev I.V."/>
            <person name="Favel A."/>
            <person name="Rosso M.N."/>
            <person name="Martin F."/>
        </authorList>
    </citation>
    <scope>NUCLEOTIDE SEQUENCE [LARGE SCALE GENOMIC DNA]</scope>
    <source>
        <strain evidence="3 4">CIRM-BRFM 2984</strain>
    </source>
</reference>
<proteinExistence type="predicted"/>
<name>A0AAW0DP79_9AGAR</name>
<evidence type="ECO:0008006" key="5">
    <source>
        <dbReference type="Google" id="ProtNLM"/>
    </source>
</evidence>
<feature type="signal peptide" evidence="2">
    <location>
        <begin position="1"/>
        <end position="25"/>
    </location>
</feature>
<protein>
    <recommendedName>
        <fullName evidence="5">Secreted protein</fullName>
    </recommendedName>
</protein>
<accession>A0AAW0DP79</accession>
<evidence type="ECO:0000256" key="1">
    <source>
        <dbReference type="SAM" id="MobiDB-lite"/>
    </source>
</evidence>
<organism evidence="3 4">
    <name type="scientific">Favolaschia claudopus</name>
    <dbReference type="NCBI Taxonomy" id="2862362"/>
    <lineage>
        <taxon>Eukaryota</taxon>
        <taxon>Fungi</taxon>
        <taxon>Dikarya</taxon>
        <taxon>Basidiomycota</taxon>
        <taxon>Agaricomycotina</taxon>
        <taxon>Agaricomycetes</taxon>
        <taxon>Agaricomycetidae</taxon>
        <taxon>Agaricales</taxon>
        <taxon>Marasmiineae</taxon>
        <taxon>Mycenaceae</taxon>
        <taxon>Favolaschia</taxon>
    </lineage>
</organism>
<gene>
    <name evidence="3" type="ORF">R3P38DRAFT_2851497</name>
</gene>
<keyword evidence="4" id="KW-1185">Reference proteome</keyword>
<keyword evidence="2" id="KW-0732">Signal</keyword>